<evidence type="ECO:0000256" key="1">
    <source>
        <dbReference type="SAM" id="SignalP"/>
    </source>
</evidence>
<dbReference type="AlphaFoldDB" id="A0A2A9EE21"/>
<feature type="domain" description="DUF3048" evidence="3">
    <location>
        <begin position="236"/>
        <end position="347"/>
    </location>
</feature>
<dbReference type="EMBL" id="PDJH01000001">
    <property type="protein sequence ID" value="PFG36502.1"/>
    <property type="molecule type" value="Genomic_DNA"/>
</dbReference>
<evidence type="ECO:0008006" key="6">
    <source>
        <dbReference type="Google" id="ProtNLM"/>
    </source>
</evidence>
<accession>A0A2A9EE21</accession>
<organism evidence="4 5">
    <name type="scientific">Flavimobilis soli</name>
    <dbReference type="NCBI Taxonomy" id="442709"/>
    <lineage>
        <taxon>Bacteria</taxon>
        <taxon>Bacillati</taxon>
        <taxon>Actinomycetota</taxon>
        <taxon>Actinomycetes</taxon>
        <taxon>Micrococcales</taxon>
        <taxon>Jonesiaceae</taxon>
        <taxon>Flavimobilis</taxon>
    </lineage>
</organism>
<dbReference type="Proteomes" id="UP000221394">
    <property type="component" value="Unassembled WGS sequence"/>
</dbReference>
<dbReference type="InterPro" id="IPR023158">
    <property type="entry name" value="YerB-like_sf"/>
</dbReference>
<proteinExistence type="predicted"/>
<evidence type="ECO:0000259" key="2">
    <source>
        <dbReference type="Pfam" id="PF11258"/>
    </source>
</evidence>
<keyword evidence="5" id="KW-1185">Reference proteome</keyword>
<protein>
    <recommendedName>
        <fullName evidence="6">DUF3048 family protein</fullName>
    </recommendedName>
</protein>
<dbReference type="OrthoDB" id="9779102at2"/>
<name>A0A2A9EE21_9MICO</name>
<dbReference type="InterPro" id="IPR021416">
    <property type="entry name" value="DUF3048_N"/>
</dbReference>
<comment type="caution">
    <text evidence="4">The sequence shown here is derived from an EMBL/GenBank/DDBJ whole genome shotgun (WGS) entry which is preliminary data.</text>
</comment>
<feature type="domain" description="DUF3048" evidence="2">
    <location>
        <begin position="67"/>
        <end position="205"/>
    </location>
</feature>
<dbReference type="InterPro" id="IPR035328">
    <property type="entry name" value="DUF3048_C"/>
</dbReference>
<keyword evidence="1" id="KW-0732">Signal</keyword>
<evidence type="ECO:0000313" key="4">
    <source>
        <dbReference type="EMBL" id="PFG36502.1"/>
    </source>
</evidence>
<dbReference type="Gene3D" id="3.50.90.10">
    <property type="entry name" value="YerB-like"/>
    <property type="match status" value="1"/>
</dbReference>
<evidence type="ECO:0000259" key="3">
    <source>
        <dbReference type="Pfam" id="PF17479"/>
    </source>
</evidence>
<feature type="signal peptide" evidence="1">
    <location>
        <begin position="1"/>
        <end position="26"/>
    </location>
</feature>
<reference evidence="4 5" key="1">
    <citation type="submission" date="2017-10" db="EMBL/GenBank/DDBJ databases">
        <title>Sequencing the genomes of 1000 actinobacteria strains.</title>
        <authorList>
            <person name="Klenk H.-P."/>
        </authorList>
    </citation>
    <scope>NUCLEOTIDE SEQUENCE [LARGE SCALE GENOMIC DNA]</scope>
    <source>
        <strain evidence="4 5">DSM 21574</strain>
    </source>
</reference>
<gene>
    <name evidence="4" type="ORF">ATL41_1229</name>
</gene>
<feature type="chain" id="PRO_5039148605" description="DUF3048 family protein" evidence="1">
    <location>
        <begin position="27"/>
        <end position="360"/>
    </location>
</feature>
<dbReference type="SUPFAM" id="SSF159774">
    <property type="entry name" value="YerB-like"/>
    <property type="match status" value="1"/>
</dbReference>
<sequence>MQLTAHPAARASVRGSLAFVTAAALALGLTACGGSDPVPTPTVTVDPNVDADKNAAPEPAAPIVWPLTGVPVDEVPERPAIAVKVENTAAARPQSGLEDADVVWETIVEFEVSRFIAVYNSKLPEEVGPVRSARPVDLRVVAPLNPLFVFSGAQKRMVTRIAQSDVQAMSHDAGVAGMSRSSARSAPHNVYANLKTIAKAADKKHSSAPEQQFTFAADPAEATAAVSGKDTKTINLNLSGAAKPSWTWSKGAWKRSEGSAKAMNAKGDQLQAVNVVVVEVKQKDSGLDAQGGAMVPDNILVGKGKALVATGGKTIEATWVKKDKDTPLTLQTKDGEPLDLAPGNTWVELMNKGKGSYELS</sequence>
<evidence type="ECO:0000313" key="5">
    <source>
        <dbReference type="Proteomes" id="UP000221394"/>
    </source>
</evidence>
<dbReference type="Pfam" id="PF17479">
    <property type="entry name" value="DUF3048_C"/>
    <property type="match status" value="1"/>
</dbReference>
<dbReference type="Pfam" id="PF11258">
    <property type="entry name" value="DUF3048"/>
    <property type="match status" value="1"/>
</dbReference>
<dbReference type="RefSeq" id="WP_098457677.1">
    <property type="nucleotide sequence ID" value="NZ_PDJH01000001.1"/>
</dbReference>